<sequence>MNTADATDATGTADTADAAAGTTGQRVCFLTDKPDHPLLAATAALLADRHHAHVEFTDPATIPADAPESVPESAPDPLADVYLLKSHTPRAIRLARALERRGARVVNSAASTELCQDRVRMAETALAAGLPFPVTRTVAPLSRITAPPPSGYPFIVKSRANRRGDVVARVDDAAGLRELARTWPDELVVVQDFTPGDGWDHKLWVIAGQVFAGLRPSPLGSPDGADAPEAPRGDQPPPPPGAHDLALQAGKVFGLDVYGVDVIADRSGTPLIVDINAFPGFRGGSGAPHALAALISSATMDTCERDTEFPSA</sequence>
<dbReference type="InterPro" id="IPR011761">
    <property type="entry name" value="ATP-grasp"/>
</dbReference>
<proteinExistence type="predicted"/>
<dbReference type="GO" id="GO:0016874">
    <property type="term" value="F:ligase activity"/>
    <property type="evidence" value="ECO:0007669"/>
    <property type="project" value="UniProtKB-KW"/>
</dbReference>
<feature type="region of interest" description="Disordered" evidence="2">
    <location>
        <begin position="217"/>
        <end position="244"/>
    </location>
</feature>
<evidence type="ECO:0000313" key="4">
    <source>
        <dbReference type="EMBL" id="MFI9104946.1"/>
    </source>
</evidence>
<keyword evidence="1" id="KW-0067">ATP-binding</keyword>
<protein>
    <submittedName>
        <fullName evidence="4">RimK family alpha-L-glutamate ligase</fullName>
    </submittedName>
</protein>
<dbReference type="EMBL" id="JBITYG010000010">
    <property type="protein sequence ID" value="MFI9104946.1"/>
    <property type="molecule type" value="Genomic_DNA"/>
</dbReference>
<dbReference type="SUPFAM" id="SSF56059">
    <property type="entry name" value="Glutathione synthetase ATP-binding domain-like"/>
    <property type="match status" value="1"/>
</dbReference>
<dbReference type="PANTHER" id="PTHR21621:SF0">
    <property type="entry name" value="BETA-CITRYLGLUTAMATE SYNTHASE B-RELATED"/>
    <property type="match status" value="1"/>
</dbReference>
<dbReference type="Pfam" id="PF08443">
    <property type="entry name" value="RimK"/>
    <property type="match status" value="1"/>
</dbReference>
<dbReference type="InterPro" id="IPR013651">
    <property type="entry name" value="ATP-grasp_RimK-type"/>
</dbReference>
<keyword evidence="1" id="KW-0547">Nucleotide-binding</keyword>
<keyword evidence="4" id="KW-0436">Ligase</keyword>
<evidence type="ECO:0000259" key="3">
    <source>
        <dbReference type="PROSITE" id="PS50975"/>
    </source>
</evidence>
<reference evidence="4 5" key="1">
    <citation type="submission" date="2024-10" db="EMBL/GenBank/DDBJ databases">
        <title>The Natural Products Discovery Center: Release of the First 8490 Sequenced Strains for Exploring Actinobacteria Biosynthetic Diversity.</title>
        <authorList>
            <person name="Kalkreuter E."/>
            <person name="Kautsar S.A."/>
            <person name="Yang D."/>
            <person name="Bader C.D."/>
            <person name="Teijaro C.N."/>
            <person name="Fluegel L."/>
            <person name="Davis C.M."/>
            <person name="Simpson J.R."/>
            <person name="Lauterbach L."/>
            <person name="Steele A.D."/>
            <person name="Gui C."/>
            <person name="Meng S."/>
            <person name="Li G."/>
            <person name="Viehrig K."/>
            <person name="Ye F."/>
            <person name="Su P."/>
            <person name="Kiefer A.F."/>
            <person name="Nichols A."/>
            <person name="Cepeda A.J."/>
            <person name="Yan W."/>
            <person name="Fan B."/>
            <person name="Jiang Y."/>
            <person name="Adhikari A."/>
            <person name="Zheng C.-J."/>
            <person name="Schuster L."/>
            <person name="Cowan T.M."/>
            <person name="Smanski M.J."/>
            <person name="Chevrette M.G."/>
            <person name="De Carvalho L.P.S."/>
            <person name="Shen B."/>
        </authorList>
    </citation>
    <scope>NUCLEOTIDE SEQUENCE [LARGE SCALE GENOMIC DNA]</scope>
    <source>
        <strain evidence="4 5">NPDC053399</strain>
    </source>
</reference>
<dbReference type="Proteomes" id="UP001614394">
    <property type="component" value="Unassembled WGS sequence"/>
</dbReference>
<name>A0ABW8CET4_9ACTN</name>
<evidence type="ECO:0000313" key="5">
    <source>
        <dbReference type="Proteomes" id="UP001614394"/>
    </source>
</evidence>
<accession>A0ABW8CET4</accession>
<gene>
    <name evidence="4" type="ORF">ACIGXA_31015</name>
</gene>
<feature type="domain" description="ATP-grasp" evidence="3">
    <location>
        <begin position="122"/>
        <end position="304"/>
    </location>
</feature>
<dbReference type="RefSeq" id="WP_399655622.1">
    <property type="nucleotide sequence ID" value="NZ_JBITYG010000010.1"/>
</dbReference>
<comment type="caution">
    <text evidence="4">The sequence shown here is derived from an EMBL/GenBank/DDBJ whole genome shotgun (WGS) entry which is preliminary data.</text>
</comment>
<evidence type="ECO:0000256" key="1">
    <source>
        <dbReference type="PROSITE-ProRule" id="PRU00409"/>
    </source>
</evidence>
<dbReference type="Gene3D" id="3.40.50.20">
    <property type="match status" value="1"/>
</dbReference>
<dbReference type="Gene3D" id="3.30.470.20">
    <property type="entry name" value="ATP-grasp fold, B domain"/>
    <property type="match status" value="1"/>
</dbReference>
<organism evidence="4 5">
    <name type="scientific">Streptomyces fildesensis</name>
    <dbReference type="NCBI Taxonomy" id="375757"/>
    <lineage>
        <taxon>Bacteria</taxon>
        <taxon>Bacillati</taxon>
        <taxon>Actinomycetota</taxon>
        <taxon>Actinomycetes</taxon>
        <taxon>Kitasatosporales</taxon>
        <taxon>Streptomycetaceae</taxon>
        <taxon>Streptomyces</taxon>
    </lineage>
</organism>
<dbReference type="PROSITE" id="PS50975">
    <property type="entry name" value="ATP_GRASP"/>
    <property type="match status" value="1"/>
</dbReference>
<evidence type="ECO:0000256" key="2">
    <source>
        <dbReference type="SAM" id="MobiDB-lite"/>
    </source>
</evidence>
<keyword evidence="5" id="KW-1185">Reference proteome</keyword>
<dbReference type="PANTHER" id="PTHR21621">
    <property type="entry name" value="RIBOSOMAL PROTEIN S6 MODIFICATION PROTEIN"/>
    <property type="match status" value="1"/>
</dbReference>